<evidence type="ECO:0000313" key="2">
    <source>
        <dbReference type="Proteomes" id="UP000323506"/>
    </source>
</evidence>
<sequence length="73" mass="8808">MLQFYGNYLNLMILLQLRQLRFIWFLPCYKLRNMIIHLHLIMGGFQRCFLGGDIRKQLFKLHRLLSGLVNRGL</sequence>
<keyword evidence="2" id="KW-1185">Reference proteome</keyword>
<dbReference type="Proteomes" id="UP000323506">
    <property type="component" value="Chromosome A07"/>
</dbReference>
<dbReference type="EMBL" id="CM017694">
    <property type="protein sequence ID" value="TYH10930.1"/>
    <property type="molecule type" value="Genomic_DNA"/>
</dbReference>
<reference evidence="1 2" key="1">
    <citation type="submission" date="2019-06" db="EMBL/GenBank/DDBJ databases">
        <title>WGS assembly of Gossypium darwinii.</title>
        <authorList>
            <person name="Chen Z.J."/>
            <person name="Sreedasyam A."/>
            <person name="Ando A."/>
            <person name="Song Q."/>
            <person name="De L."/>
            <person name="Hulse-Kemp A."/>
            <person name="Ding M."/>
            <person name="Ye W."/>
            <person name="Kirkbride R."/>
            <person name="Jenkins J."/>
            <person name="Plott C."/>
            <person name="Lovell J."/>
            <person name="Lin Y.-M."/>
            <person name="Vaughn R."/>
            <person name="Liu B."/>
            <person name="Li W."/>
            <person name="Simpson S."/>
            <person name="Scheffler B."/>
            <person name="Saski C."/>
            <person name="Grover C."/>
            <person name="Hu G."/>
            <person name="Conover J."/>
            <person name="Carlson J."/>
            <person name="Shu S."/>
            <person name="Boston L."/>
            <person name="Williams M."/>
            <person name="Peterson D."/>
            <person name="Mcgee K."/>
            <person name="Jones D."/>
            <person name="Wendel J."/>
            <person name="Stelly D."/>
            <person name="Grimwood J."/>
            <person name="Schmutz J."/>
        </authorList>
    </citation>
    <scope>NUCLEOTIDE SEQUENCE [LARGE SCALE GENOMIC DNA]</scope>
    <source>
        <strain evidence="1">1808015.09</strain>
    </source>
</reference>
<organism evidence="1 2">
    <name type="scientific">Gossypium darwinii</name>
    <name type="common">Darwin's cotton</name>
    <name type="synonym">Gossypium barbadense var. darwinii</name>
    <dbReference type="NCBI Taxonomy" id="34276"/>
    <lineage>
        <taxon>Eukaryota</taxon>
        <taxon>Viridiplantae</taxon>
        <taxon>Streptophyta</taxon>
        <taxon>Embryophyta</taxon>
        <taxon>Tracheophyta</taxon>
        <taxon>Spermatophyta</taxon>
        <taxon>Magnoliopsida</taxon>
        <taxon>eudicotyledons</taxon>
        <taxon>Gunneridae</taxon>
        <taxon>Pentapetalae</taxon>
        <taxon>rosids</taxon>
        <taxon>malvids</taxon>
        <taxon>Malvales</taxon>
        <taxon>Malvaceae</taxon>
        <taxon>Malvoideae</taxon>
        <taxon>Gossypium</taxon>
    </lineage>
</organism>
<proteinExistence type="predicted"/>
<gene>
    <name evidence="1" type="ORF">ES288_A07G217400v1</name>
</gene>
<evidence type="ECO:0000313" key="1">
    <source>
        <dbReference type="EMBL" id="TYH10930.1"/>
    </source>
</evidence>
<protein>
    <submittedName>
        <fullName evidence="1">Uncharacterized protein</fullName>
    </submittedName>
</protein>
<name>A0A5D2FZP1_GOSDA</name>
<accession>A0A5D2FZP1</accession>
<dbReference type="AlphaFoldDB" id="A0A5D2FZP1"/>